<feature type="transmembrane region" description="Helical" evidence="7">
    <location>
        <begin position="112"/>
        <end position="134"/>
    </location>
</feature>
<dbReference type="Gene3D" id="3.30.70.1350">
    <property type="entry name" value="Cation efflux protein, cytoplasmic domain"/>
    <property type="match status" value="1"/>
</dbReference>
<keyword evidence="4 7" id="KW-0812">Transmembrane</keyword>
<keyword evidence="3" id="KW-0813">Transport</keyword>
<comment type="similarity">
    <text evidence="2">Belongs to the cation diffusion facilitator (CDF) transporter (TC 2.A.4) family.</text>
</comment>
<feature type="domain" description="Cation efflux protein transmembrane" evidence="8">
    <location>
        <begin position="14"/>
        <end position="212"/>
    </location>
</feature>
<dbReference type="SUPFAM" id="SSF160240">
    <property type="entry name" value="Cation efflux protein cytoplasmic domain-like"/>
    <property type="match status" value="1"/>
</dbReference>
<dbReference type="InterPro" id="IPR050291">
    <property type="entry name" value="CDF_Transporter"/>
</dbReference>
<gene>
    <name evidence="10" type="ORF">ACZ11_08440</name>
</gene>
<evidence type="ECO:0000256" key="7">
    <source>
        <dbReference type="SAM" id="Phobius"/>
    </source>
</evidence>
<feature type="transmembrane region" description="Helical" evidence="7">
    <location>
        <begin position="12"/>
        <end position="32"/>
    </location>
</feature>
<dbReference type="Pfam" id="PF01545">
    <property type="entry name" value="Cation_efflux"/>
    <property type="match status" value="1"/>
</dbReference>
<dbReference type="Proteomes" id="UP000037326">
    <property type="component" value="Unassembled WGS sequence"/>
</dbReference>
<reference evidence="11" key="1">
    <citation type="submission" date="2015-07" db="EMBL/GenBank/DDBJ databases">
        <authorList>
            <consortium name="Consortium for Microbial Forensics and Genomics (microFORGE)"/>
            <person name="Knight B.M."/>
            <person name="Roberts D.P."/>
            <person name="Lin D."/>
            <person name="Hari K."/>
            <person name="Fletcher J."/>
            <person name="Melcher U."/>
            <person name="Blagden T."/>
            <person name="Winegar R.A."/>
        </authorList>
    </citation>
    <scope>NUCLEOTIDE SEQUENCE [LARGE SCALE GENOMIC DNA]</scope>
    <source>
        <strain evidence="11">DSM 23493</strain>
    </source>
</reference>
<dbReference type="RefSeq" id="WP_049665275.1">
    <property type="nucleotide sequence ID" value="NZ_LFXJ01000005.1"/>
</dbReference>
<evidence type="ECO:0000256" key="2">
    <source>
        <dbReference type="ARBA" id="ARBA00008114"/>
    </source>
</evidence>
<comment type="subcellular location">
    <subcellularLocation>
        <location evidence="1">Membrane</location>
        <topology evidence="1">Multi-pass membrane protein</topology>
    </subcellularLocation>
</comment>
<dbReference type="Pfam" id="PF16916">
    <property type="entry name" value="ZT_dimer"/>
    <property type="match status" value="1"/>
</dbReference>
<dbReference type="PANTHER" id="PTHR43840:SF15">
    <property type="entry name" value="MITOCHONDRIAL METAL TRANSPORTER 1-RELATED"/>
    <property type="match status" value="1"/>
</dbReference>
<feature type="transmembrane region" description="Helical" evidence="7">
    <location>
        <begin position="44"/>
        <end position="63"/>
    </location>
</feature>
<accession>A0A0K9FD57</accession>
<evidence type="ECO:0000259" key="8">
    <source>
        <dbReference type="Pfam" id="PF01545"/>
    </source>
</evidence>
<dbReference type="PATRIC" id="fig|582475.4.peg.1225"/>
<dbReference type="SUPFAM" id="SSF161111">
    <property type="entry name" value="Cation efflux protein transmembrane domain-like"/>
    <property type="match status" value="1"/>
</dbReference>
<dbReference type="GeneID" id="96598287"/>
<evidence type="ECO:0000256" key="1">
    <source>
        <dbReference type="ARBA" id="ARBA00004141"/>
    </source>
</evidence>
<dbReference type="InterPro" id="IPR027470">
    <property type="entry name" value="Cation_efflux_CTD"/>
</dbReference>
<keyword evidence="6 7" id="KW-0472">Membrane</keyword>
<dbReference type="OrthoDB" id="9806522at2"/>
<dbReference type="NCBIfam" id="TIGR01297">
    <property type="entry name" value="CDF"/>
    <property type="match status" value="1"/>
</dbReference>
<feature type="transmembrane region" description="Helical" evidence="7">
    <location>
        <begin position="155"/>
        <end position="172"/>
    </location>
</feature>
<evidence type="ECO:0000256" key="4">
    <source>
        <dbReference type="ARBA" id="ARBA00022692"/>
    </source>
</evidence>
<dbReference type="GO" id="GO:0016020">
    <property type="term" value="C:membrane"/>
    <property type="evidence" value="ECO:0007669"/>
    <property type="project" value="UniProtKB-SubCell"/>
</dbReference>
<comment type="caution">
    <text evidence="10">The sequence shown here is derived from an EMBL/GenBank/DDBJ whole genome shotgun (WGS) entry which is preliminary data.</text>
</comment>
<name>A0A0K9FD57_9BACI</name>
<feature type="transmembrane region" description="Helical" evidence="7">
    <location>
        <begin position="84"/>
        <end position="106"/>
    </location>
</feature>
<sequence>MVSEREQISKKVAWIALVSNLILMIGKIFFGLFGGSEAVFADGIHSGADVVASIAVLAVVGISNKPPDKDHPFGHGKAEVISEAIVGIILIIVSIYILVEAILAFFDKPGVPQYSALIAAIISYIAKEILYRYSIKQGRKWNSKAIIAIAYDHKGDIVASLAAFIGVLLAIIGNAIGWTFLLYADAIASALVAYFVFRIAMELVKPSVDVLMEKSVDQNLLDGYESTIHEFYQVKRIDRLRAREHGHYKILDVRLSLNHDLTIKQGHDIARDIKNEIINKYPDVGEVLIHINPYYIEPTQN</sequence>
<dbReference type="FunFam" id="1.20.1510.10:FF:000006">
    <property type="entry name" value="Divalent cation efflux transporter"/>
    <property type="match status" value="1"/>
</dbReference>
<dbReference type="PANTHER" id="PTHR43840">
    <property type="entry name" value="MITOCHONDRIAL METAL TRANSPORTER 1-RELATED"/>
    <property type="match status" value="1"/>
</dbReference>
<dbReference type="GO" id="GO:0008324">
    <property type="term" value="F:monoatomic cation transmembrane transporter activity"/>
    <property type="evidence" value="ECO:0007669"/>
    <property type="project" value="InterPro"/>
</dbReference>
<evidence type="ECO:0000259" key="9">
    <source>
        <dbReference type="Pfam" id="PF16916"/>
    </source>
</evidence>
<dbReference type="InterPro" id="IPR027469">
    <property type="entry name" value="Cation_efflux_TMD_sf"/>
</dbReference>
<proteinExistence type="inferred from homology"/>
<dbReference type="InterPro" id="IPR002524">
    <property type="entry name" value="Cation_efflux"/>
</dbReference>
<evidence type="ECO:0000313" key="10">
    <source>
        <dbReference type="EMBL" id="KMY32172.1"/>
    </source>
</evidence>
<dbReference type="InterPro" id="IPR058533">
    <property type="entry name" value="Cation_efflux_TM"/>
</dbReference>
<dbReference type="EMBL" id="LFXJ01000005">
    <property type="protein sequence ID" value="KMY32172.1"/>
    <property type="molecule type" value="Genomic_DNA"/>
</dbReference>
<feature type="transmembrane region" description="Helical" evidence="7">
    <location>
        <begin position="178"/>
        <end position="197"/>
    </location>
</feature>
<evidence type="ECO:0000313" key="11">
    <source>
        <dbReference type="Proteomes" id="UP000037326"/>
    </source>
</evidence>
<protein>
    <submittedName>
        <fullName evidence="10">Transporter</fullName>
    </submittedName>
</protein>
<evidence type="ECO:0000256" key="6">
    <source>
        <dbReference type="ARBA" id="ARBA00023136"/>
    </source>
</evidence>
<organism evidence="10 11">
    <name type="scientific">Lysinibacillus xylanilyticus</name>
    <dbReference type="NCBI Taxonomy" id="582475"/>
    <lineage>
        <taxon>Bacteria</taxon>
        <taxon>Bacillati</taxon>
        <taxon>Bacillota</taxon>
        <taxon>Bacilli</taxon>
        <taxon>Bacillales</taxon>
        <taxon>Bacillaceae</taxon>
        <taxon>Lysinibacillus</taxon>
    </lineage>
</organism>
<evidence type="ECO:0000256" key="3">
    <source>
        <dbReference type="ARBA" id="ARBA00022448"/>
    </source>
</evidence>
<dbReference type="AlphaFoldDB" id="A0A0K9FD57"/>
<feature type="domain" description="Cation efflux protein cytoplasmic" evidence="9">
    <location>
        <begin position="224"/>
        <end position="294"/>
    </location>
</feature>
<keyword evidence="5 7" id="KW-1133">Transmembrane helix</keyword>
<dbReference type="Gene3D" id="1.20.1510.10">
    <property type="entry name" value="Cation efflux protein transmembrane domain"/>
    <property type="match status" value="1"/>
</dbReference>
<evidence type="ECO:0000256" key="5">
    <source>
        <dbReference type="ARBA" id="ARBA00022989"/>
    </source>
</evidence>
<dbReference type="InterPro" id="IPR036837">
    <property type="entry name" value="Cation_efflux_CTD_sf"/>
</dbReference>